<dbReference type="OrthoDB" id="2564568at2759"/>
<reference evidence="2 3" key="1">
    <citation type="journal article" date="2020" name="ISME J.">
        <title>Uncovering the hidden diversity of litter-decomposition mechanisms in mushroom-forming fungi.</title>
        <authorList>
            <person name="Floudas D."/>
            <person name="Bentzer J."/>
            <person name="Ahren D."/>
            <person name="Johansson T."/>
            <person name="Persson P."/>
            <person name="Tunlid A."/>
        </authorList>
    </citation>
    <scope>NUCLEOTIDE SEQUENCE [LARGE SCALE GENOMIC DNA]</scope>
    <source>
        <strain evidence="2 3">CBS 406.79</strain>
    </source>
</reference>
<protein>
    <submittedName>
        <fullName evidence="2">Uncharacterized protein</fullName>
    </submittedName>
</protein>
<evidence type="ECO:0000256" key="1">
    <source>
        <dbReference type="SAM" id="MobiDB-lite"/>
    </source>
</evidence>
<gene>
    <name evidence="2" type="ORF">D9757_008829</name>
</gene>
<sequence length="228" mass="23049">MTEKIPGAANASTSVSVLDFKNLAIFATIPPSCNNTCNAIEDTITDCPTTQCICASANGAALKTCVDCLESVKTNASIIEQAQEILEQYAELCDASGISVPVETASGFTGSVGLPSASAVGVTGPPGPVSLPTPSLGGTSTLSSGVQQTTIPAQSSAQSSTRSSATAPSSPASASASTSSTASTSGVIRNHPVFMMNLSNGQIRKTDLLTKDERTWTPDGESSINVVE</sequence>
<dbReference type="EMBL" id="JAACJN010000093">
    <property type="protein sequence ID" value="KAF5375989.1"/>
    <property type="molecule type" value="Genomic_DNA"/>
</dbReference>
<evidence type="ECO:0000313" key="3">
    <source>
        <dbReference type="Proteomes" id="UP000518752"/>
    </source>
</evidence>
<proteinExistence type="predicted"/>
<feature type="compositionally biased region" description="Low complexity" evidence="1">
    <location>
        <begin position="132"/>
        <end position="145"/>
    </location>
</feature>
<name>A0A8H5H3G7_9AGAR</name>
<feature type="region of interest" description="Disordered" evidence="1">
    <location>
        <begin position="123"/>
        <end position="184"/>
    </location>
</feature>
<evidence type="ECO:0000313" key="2">
    <source>
        <dbReference type="EMBL" id="KAF5375989.1"/>
    </source>
</evidence>
<comment type="caution">
    <text evidence="2">The sequence shown here is derived from an EMBL/GenBank/DDBJ whole genome shotgun (WGS) entry which is preliminary data.</text>
</comment>
<dbReference type="AlphaFoldDB" id="A0A8H5H3G7"/>
<accession>A0A8H5H3G7</accession>
<organism evidence="2 3">
    <name type="scientific">Collybiopsis confluens</name>
    <dbReference type="NCBI Taxonomy" id="2823264"/>
    <lineage>
        <taxon>Eukaryota</taxon>
        <taxon>Fungi</taxon>
        <taxon>Dikarya</taxon>
        <taxon>Basidiomycota</taxon>
        <taxon>Agaricomycotina</taxon>
        <taxon>Agaricomycetes</taxon>
        <taxon>Agaricomycetidae</taxon>
        <taxon>Agaricales</taxon>
        <taxon>Marasmiineae</taxon>
        <taxon>Omphalotaceae</taxon>
        <taxon>Collybiopsis</taxon>
    </lineage>
</organism>
<dbReference type="Proteomes" id="UP000518752">
    <property type="component" value="Unassembled WGS sequence"/>
</dbReference>
<keyword evidence="3" id="KW-1185">Reference proteome</keyword>
<feature type="compositionally biased region" description="Low complexity" evidence="1">
    <location>
        <begin position="153"/>
        <end position="184"/>
    </location>
</feature>